<dbReference type="EMBL" id="JBANRG010000009">
    <property type="protein sequence ID" value="KAK7463467.1"/>
    <property type="molecule type" value="Genomic_DNA"/>
</dbReference>
<evidence type="ECO:0000259" key="1">
    <source>
        <dbReference type="Pfam" id="PF04248"/>
    </source>
</evidence>
<accession>A0ABR1JQ90</accession>
<feature type="domain" description="DUF427" evidence="1">
    <location>
        <begin position="17"/>
        <end position="65"/>
    </location>
</feature>
<dbReference type="Proteomes" id="UP001498398">
    <property type="component" value="Unassembled WGS sequence"/>
</dbReference>
<name>A0ABR1JQ90_9AGAR</name>
<evidence type="ECO:0000313" key="3">
    <source>
        <dbReference type="Proteomes" id="UP001498398"/>
    </source>
</evidence>
<dbReference type="PANTHER" id="PTHR34310:SF9">
    <property type="entry name" value="BLR5716 PROTEIN"/>
    <property type="match status" value="1"/>
</dbReference>
<gene>
    <name evidence="2" type="ORF">VKT23_006817</name>
</gene>
<organism evidence="2 3">
    <name type="scientific">Marasmiellus scandens</name>
    <dbReference type="NCBI Taxonomy" id="2682957"/>
    <lineage>
        <taxon>Eukaryota</taxon>
        <taxon>Fungi</taxon>
        <taxon>Dikarya</taxon>
        <taxon>Basidiomycota</taxon>
        <taxon>Agaricomycotina</taxon>
        <taxon>Agaricomycetes</taxon>
        <taxon>Agaricomycetidae</taxon>
        <taxon>Agaricales</taxon>
        <taxon>Marasmiineae</taxon>
        <taxon>Omphalotaceae</taxon>
        <taxon>Marasmiellus</taxon>
    </lineage>
</organism>
<reference evidence="2 3" key="1">
    <citation type="submission" date="2024-01" db="EMBL/GenBank/DDBJ databases">
        <title>A draft genome for the cacao thread blight pathogen Marasmiellus scandens.</title>
        <authorList>
            <person name="Baruah I.K."/>
            <person name="Leung J."/>
            <person name="Bukari Y."/>
            <person name="Amoako-Attah I."/>
            <person name="Meinhardt L.W."/>
            <person name="Bailey B.A."/>
            <person name="Cohen S.P."/>
        </authorList>
    </citation>
    <scope>NUCLEOTIDE SEQUENCE [LARGE SCALE GENOMIC DNA]</scope>
    <source>
        <strain evidence="2 3">GH-19</strain>
    </source>
</reference>
<protein>
    <recommendedName>
        <fullName evidence="1">DUF427 domain-containing protein</fullName>
    </recommendedName>
</protein>
<evidence type="ECO:0000313" key="2">
    <source>
        <dbReference type="EMBL" id="KAK7463467.1"/>
    </source>
</evidence>
<dbReference type="PANTHER" id="PTHR34310">
    <property type="entry name" value="DUF427 DOMAIN PROTEIN (AFU_ORTHOLOGUE AFUA_3G02220)"/>
    <property type="match status" value="1"/>
</dbReference>
<sequence length="249" mass="28548">MAPPFTKPHVEISPRRIRVLYGGKFIVDTRKARLVWEHPYYPIYYFLSSDVPSEFLDADTKQTTPEGTTVCDVVSGSLRAPGAATIFPESHSDKEIAGLTKITFSAVHAWFEEDEQIFVHPKDPYKRVDVVQSSRHVRVEVNGIEVANTHKPRFLYETSLPIRTYIPKTDCRLDLLVPSTLTTACPYKGTANYYNVLLSKDQKVENIVWWYRNPNLECAAINGFVAFYDEKVDVWIDGEKQERPSTKWS</sequence>
<dbReference type="InterPro" id="IPR038694">
    <property type="entry name" value="DUF427_sf"/>
</dbReference>
<keyword evidence="3" id="KW-1185">Reference proteome</keyword>
<comment type="caution">
    <text evidence="2">The sequence shown here is derived from an EMBL/GenBank/DDBJ whole genome shotgun (WGS) entry which is preliminary data.</text>
</comment>
<dbReference type="Gene3D" id="2.170.150.40">
    <property type="entry name" value="Domain of unknown function (DUF427)"/>
    <property type="match status" value="2"/>
</dbReference>
<dbReference type="Pfam" id="PF04248">
    <property type="entry name" value="NTP_transf_9"/>
    <property type="match status" value="2"/>
</dbReference>
<dbReference type="InterPro" id="IPR007361">
    <property type="entry name" value="DUF427"/>
</dbReference>
<proteinExistence type="predicted"/>
<feature type="domain" description="DUF427" evidence="1">
    <location>
        <begin position="137"/>
        <end position="230"/>
    </location>
</feature>